<dbReference type="OrthoDB" id="6751304at2"/>
<dbReference type="EMBL" id="QYUO01000003">
    <property type="protein sequence ID" value="RJF91706.1"/>
    <property type="molecule type" value="Genomic_DNA"/>
</dbReference>
<comment type="caution">
    <text evidence="2">The sequence shown here is derived from an EMBL/GenBank/DDBJ whole genome shotgun (WGS) entry which is preliminary data.</text>
</comment>
<dbReference type="AlphaFoldDB" id="A0A3A3FED6"/>
<evidence type="ECO:0000313" key="3">
    <source>
        <dbReference type="Proteomes" id="UP000265955"/>
    </source>
</evidence>
<dbReference type="Proteomes" id="UP000265955">
    <property type="component" value="Unassembled WGS sequence"/>
</dbReference>
<sequence length="460" mass="51927">MYHAKHFMVIAASALMAGHVYAAPTPEEAKQLGTTLTPIGAEKAGNKDSTIPAWDGGLCKTPAGYNPTRGSAGGTPFVDPFASDKPLYRITQANYNQYADKLDEGTKELFKRYSTMAIDVYPTRRSVCYPDWVYENTVKRVMNPKLVGSAPGLAGAHAQIPFPIPKSGYEVMWNANTKYEPVHMTGHIDAGLMDASGTYTRTSFQTIENWTPYWDNTLTSLPEDKPFWALIASNKYPASQAGGKQLRYQFLRPDLKDSMAWSYVPGQRRVRLAPEFKYDTVSTTSGGILIFDEINGFDGKMDKFDFKLIGKKEMYVPYNAYKFQNASLEETMKKNHANPDIYRWELHRTWVVEATLKQGERHVQQKKVFYVDEDSWIPVIYYSVDHAGKPHHLMHLAVWQQYDWPGPRGGNYVLYDLNRGIYGNQSKPWGPGAENTGWFKVPARATNYFTPDSLAGSGVR</sequence>
<organism evidence="2 3">
    <name type="scientific">Noviherbaspirillum saxi</name>
    <dbReference type="NCBI Taxonomy" id="2320863"/>
    <lineage>
        <taxon>Bacteria</taxon>
        <taxon>Pseudomonadati</taxon>
        <taxon>Pseudomonadota</taxon>
        <taxon>Betaproteobacteria</taxon>
        <taxon>Burkholderiales</taxon>
        <taxon>Oxalobacteraceae</taxon>
        <taxon>Noviherbaspirillum</taxon>
    </lineage>
</organism>
<gene>
    <name evidence="2" type="ORF">D3871_23725</name>
</gene>
<evidence type="ECO:0000313" key="2">
    <source>
        <dbReference type="EMBL" id="RJF91706.1"/>
    </source>
</evidence>
<keyword evidence="3" id="KW-1185">Reference proteome</keyword>
<dbReference type="RefSeq" id="WP_119771604.1">
    <property type="nucleotide sequence ID" value="NZ_QYUO01000003.1"/>
</dbReference>
<dbReference type="Pfam" id="PF07044">
    <property type="entry name" value="DUF1329"/>
    <property type="match status" value="1"/>
</dbReference>
<name>A0A3A3FED6_9BURK</name>
<feature type="chain" id="PRO_5017208508" evidence="1">
    <location>
        <begin position="23"/>
        <end position="460"/>
    </location>
</feature>
<reference evidence="3" key="1">
    <citation type="submission" date="2018-09" db="EMBL/GenBank/DDBJ databases">
        <authorList>
            <person name="Zhu H."/>
        </authorList>
    </citation>
    <scope>NUCLEOTIDE SEQUENCE [LARGE SCALE GENOMIC DNA]</scope>
    <source>
        <strain evidence="3">K1R23-30</strain>
    </source>
</reference>
<protein>
    <submittedName>
        <fullName evidence="2">DUF1329 domain-containing protein</fullName>
    </submittedName>
</protein>
<dbReference type="InterPro" id="IPR010752">
    <property type="entry name" value="DUF1329"/>
</dbReference>
<evidence type="ECO:0000256" key="1">
    <source>
        <dbReference type="SAM" id="SignalP"/>
    </source>
</evidence>
<feature type="signal peptide" evidence="1">
    <location>
        <begin position="1"/>
        <end position="22"/>
    </location>
</feature>
<dbReference type="Gene3D" id="2.50.20.10">
    <property type="entry name" value="Lipoprotein localisation LolA/LolB/LppX"/>
    <property type="match status" value="1"/>
</dbReference>
<accession>A0A3A3FED6</accession>
<proteinExistence type="predicted"/>
<keyword evidence="1" id="KW-0732">Signal</keyword>